<sequence length="628" mass="71844">MNKFFTFIPVLIFLISCSSDNFNSERKEATEYTKKENEKIKNYLPFNDNTDFENAKRGFIETSDGNVSFPFISNQSAPDTVNPSLWRQAQLNNISGLFEVTPDIYQVRGFDLANITFVRGNTGWIIIDVLTTKESASKAIELFRKHKGNDPITGIIFTHSHIDHFGGIKGIIENADIPIVAPDGFFEEAVSENLLAGNAMSRRSSYMYGGLLPKDEKGTVDAGLGKVVANGTPGIIKPTKLISKDYESYTIDGIEFQFLMAENTEAPAEFMIYIPKYKAASSAEVMNHTLHNLSTLRGAKTRDSLIWTKAIEKSKEFLKDRTDVLFGSHHWPIWEQKNIDDFITKHGDLYKYIHDQTLRLANMGYTPIEIAEKIQIPDSLAKEFYNRGYYGSVNHDVKAVYDFYFGAWWDGNPANLYKLPPEEAAKRYVEFMGGEDNILKMAKKYYDNGDYRWVVEVLNHVIFANPNNTKARRLSADAMEQLGYISESAVWRAYLLTGAYELRNDIDNNMKAPQTVSLDMINALSAENMFEYISVALNPDKIKDKNISILLNISDDDEYLLQIENSVLKYKKYNNENIDYKIDINMSDFKKAIFIRNTEDINISNKEAFNEFLSYFDTFNYWFNIVTP</sequence>
<dbReference type="PROSITE" id="PS51257">
    <property type="entry name" value="PROKAR_LIPOPROTEIN"/>
    <property type="match status" value="1"/>
</dbReference>
<comment type="cofactor">
    <cofactor evidence="1">
        <name>Zn(2+)</name>
        <dbReference type="ChEBI" id="CHEBI:29105"/>
    </cofactor>
</comment>
<organism evidence="10 11">
    <name type="scientific">Brachyspira pilosicoli P43/6/78</name>
    <dbReference type="NCBI Taxonomy" id="1042417"/>
    <lineage>
        <taxon>Bacteria</taxon>
        <taxon>Pseudomonadati</taxon>
        <taxon>Spirochaetota</taxon>
        <taxon>Spirochaetia</taxon>
        <taxon>Brachyspirales</taxon>
        <taxon>Brachyspiraceae</taxon>
        <taxon>Brachyspira</taxon>
    </lineage>
</organism>
<evidence type="ECO:0000256" key="4">
    <source>
        <dbReference type="ARBA" id="ARBA00022833"/>
    </source>
</evidence>
<dbReference type="KEGG" id="bpip:BPP43_06705"/>
<dbReference type="Gene3D" id="3.60.15.30">
    <property type="entry name" value="Metallo-beta-lactamase domain"/>
    <property type="match status" value="1"/>
</dbReference>
<dbReference type="Gene3D" id="3.30.1050.10">
    <property type="entry name" value="SCP2 sterol-binding domain"/>
    <property type="match status" value="1"/>
</dbReference>
<dbReference type="Proteomes" id="UP000010793">
    <property type="component" value="Chromosome"/>
</dbReference>
<evidence type="ECO:0000256" key="5">
    <source>
        <dbReference type="ARBA" id="ARBA00033751"/>
    </source>
</evidence>
<dbReference type="Pfam" id="PF00753">
    <property type="entry name" value="Lactamase_B"/>
    <property type="match status" value="1"/>
</dbReference>
<protein>
    <recommendedName>
        <fullName evidence="7">Linear primary-alkylsulfatase</fullName>
        <ecNumber evidence="6">3.1.6.21</ecNumber>
    </recommendedName>
    <alternativeName>
        <fullName evidence="8">Type III linear primary-alkylsulfatase</fullName>
    </alternativeName>
</protein>
<dbReference type="GO" id="GO:0046983">
    <property type="term" value="F:protein dimerization activity"/>
    <property type="evidence" value="ECO:0007669"/>
    <property type="project" value="InterPro"/>
</dbReference>
<evidence type="ECO:0000256" key="7">
    <source>
        <dbReference type="ARBA" id="ARBA00068034"/>
    </source>
</evidence>
<accession>A0A3B6W0I3</accession>
<evidence type="ECO:0000256" key="1">
    <source>
        <dbReference type="ARBA" id="ARBA00001947"/>
    </source>
</evidence>
<evidence type="ECO:0000313" key="10">
    <source>
        <dbReference type="EMBL" id="AGA66577.1"/>
    </source>
</evidence>
<dbReference type="CDD" id="cd07710">
    <property type="entry name" value="arylsulfatase_Sdsa1-like_MBL-fold"/>
    <property type="match status" value="1"/>
</dbReference>
<keyword evidence="3 10" id="KW-0378">Hydrolase</keyword>
<dbReference type="InterPro" id="IPR036527">
    <property type="entry name" value="SCP2_sterol-bd_dom_sf"/>
</dbReference>
<evidence type="ECO:0000256" key="2">
    <source>
        <dbReference type="ARBA" id="ARBA00022723"/>
    </source>
</evidence>
<dbReference type="AlphaFoldDB" id="A0A3B6W0I3"/>
<evidence type="ECO:0000313" key="11">
    <source>
        <dbReference type="Proteomes" id="UP000010793"/>
    </source>
</evidence>
<dbReference type="Pfam" id="PF14864">
    <property type="entry name" value="Alkyl_sulf_C"/>
    <property type="match status" value="1"/>
</dbReference>
<comment type="similarity">
    <text evidence="5">Belongs to the metallo-beta-lactamase superfamily. Type III sulfatase family.</text>
</comment>
<keyword evidence="11" id="KW-1185">Reference proteome</keyword>
<evidence type="ECO:0000256" key="3">
    <source>
        <dbReference type="ARBA" id="ARBA00022801"/>
    </source>
</evidence>
<keyword evidence="2" id="KW-0479">Metal-binding</keyword>
<dbReference type="InterPro" id="IPR029228">
    <property type="entry name" value="Alkyl_sulf_dimr"/>
</dbReference>
<evidence type="ECO:0000256" key="6">
    <source>
        <dbReference type="ARBA" id="ARBA00066568"/>
    </source>
</evidence>
<dbReference type="InterPro" id="IPR029229">
    <property type="entry name" value="Alkyl_sulf_C"/>
</dbReference>
<name>A0A3B6W0I3_BRAPL</name>
<dbReference type="SUPFAM" id="SSF56281">
    <property type="entry name" value="Metallo-hydrolase/oxidoreductase"/>
    <property type="match status" value="1"/>
</dbReference>
<dbReference type="PANTHER" id="PTHR43223:SF1">
    <property type="entry name" value="ALKYL_ARYL-SULFATASE BDS1"/>
    <property type="match status" value="1"/>
</dbReference>
<dbReference type="GO" id="GO:0046872">
    <property type="term" value="F:metal ion binding"/>
    <property type="evidence" value="ECO:0007669"/>
    <property type="project" value="UniProtKB-KW"/>
</dbReference>
<dbReference type="SUPFAM" id="SSF55718">
    <property type="entry name" value="SCP-like"/>
    <property type="match status" value="1"/>
</dbReference>
<evidence type="ECO:0000259" key="9">
    <source>
        <dbReference type="SMART" id="SM00849"/>
    </source>
</evidence>
<dbReference type="InterPro" id="IPR038536">
    <property type="entry name" value="Alkyl/aryl-sulf_dimr_sf"/>
</dbReference>
<gene>
    <name evidence="10" type="ORF">BPP43_06705</name>
</gene>
<dbReference type="SMART" id="SM00849">
    <property type="entry name" value="Lactamase_B"/>
    <property type="match status" value="1"/>
</dbReference>
<dbReference type="InterPro" id="IPR001279">
    <property type="entry name" value="Metallo-B-lactamas"/>
</dbReference>
<dbReference type="InterPro" id="IPR036866">
    <property type="entry name" value="RibonucZ/Hydroxyglut_hydro"/>
</dbReference>
<dbReference type="Gene3D" id="1.25.40.880">
    <property type="entry name" value="Alkyl sulfatase, dimerisation domain"/>
    <property type="match status" value="1"/>
</dbReference>
<dbReference type="InterPro" id="IPR052195">
    <property type="entry name" value="Bact_Alkyl/Aryl-Sulfatase"/>
</dbReference>
<evidence type="ECO:0000256" key="8">
    <source>
        <dbReference type="ARBA" id="ARBA00075789"/>
    </source>
</evidence>
<dbReference type="GO" id="GO:0018909">
    <property type="term" value="P:dodecyl sulfate metabolic process"/>
    <property type="evidence" value="ECO:0007669"/>
    <property type="project" value="InterPro"/>
</dbReference>
<feature type="domain" description="Metallo-beta-lactamase" evidence="9">
    <location>
        <begin position="112"/>
        <end position="329"/>
    </location>
</feature>
<dbReference type="GO" id="GO:0018741">
    <property type="term" value="F:linear primary-alkylsulfatase activity"/>
    <property type="evidence" value="ECO:0007669"/>
    <property type="project" value="UniProtKB-EC"/>
</dbReference>
<dbReference type="EC" id="3.1.6.21" evidence="6"/>
<dbReference type="EMBL" id="CP002873">
    <property type="protein sequence ID" value="AGA66577.1"/>
    <property type="molecule type" value="Genomic_DNA"/>
</dbReference>
<dbReference type="FunFam" id="3.60.15.30:FF:000001">
    <property type="entry name" value="Alkyl/aryl-sulfatase BDS1"/>
    <property type="match status" value="1"/>
</dbReference>
<dbReference type="InterPro" id="IPR044097">
    <property type="entry name" value="Bds1/SdsA1_MBL-fold"/>
</dbReference>
<dbReference type="RefSeq" id="WP_015274487.1">
    <property type="nucleotide sequence ID" value="NC_019908.1"/>
</dbReference>
<dbReference type="FunFam" id="1.25.40.880:FF:000001">
    <property type="entry name" value="SDS hydrolase SdsA1"/>
    <property type="match status" value="1"/>
</dbReference>
<keyword evidence="4" id="KW-0862">Zinc</keyword>
<proteinExistence type="inferred from homology"/>
<dbReference type="Pfam" id="PF14863">
    <property type="entry name" value="Alkyl_sulf_dimr"/>
    <property type="match status" value="1"/>
</dbReference>
<reference evidence="10 11" key="1">
    <citation type="journal article" date="2013" name="Genome Announc.">
        <title>Complete Genome Sequence of the Porcine Strain Brachyspira pilosicoli P43/6/78(T.).</title>
        <authorList>
            <person name="Lin C."/>
            <person name="den Bakker H.C."/>
            <person name="Suzuki H."/>
            <person name="Lefebure T."/>
            <person name="Ponnala L."/>
            <person name="Sun Q."/>
            <person name="Stanhope M.J."/>
            <person name="Wiedmann M."/>
            <person name="Duhamel G.E."/>
        </authorList>
    </citation>
    <scope>NUCLEOTIDE SEQUENCE [LARGE SCALE GENOMIC DNA]</scope>
    <source>
        <strain evidence="10 11">P43/6/78</strain>
    </source>
</reference>
<dbReference type="PANTHER" id="PTHR43223">
    <property type="entry name" value="ALKYL/ARYL-SULFATASE"/>
    <property type="match status" value="1"/>
</dbReference>